<name>A2FIW4_TRIV3</name>
<evidence type="ECO:0000313" key="2">
    <source>
        <dbReference type="Proteomes" id="UP000001542"/>
    </source>
</evidence>
<dbReference type="VEuPathDB" id="TrichDB:TVAGG3_0473360"/>
<evidence type="ECO:0000313" key="1">
    <source>
        <dbReference type="EMBL" id="EAX95141.1"/>
    </source>
</evidence>
<dbReference type="EMBL" id="DS113821">
    <property type="protein sequence ID" value="EAX95141.1"/>
    <property type="molecule type" value="Genomic_DNA"/>
</dbReference>
<keyword evidence="2" id="KW-1185">Reference proteome</keyword>
<dbReference type="AlphaFoldDB" id="A2FIW4"/>
<dbReference type="Proteomes" id="UP000001542">
    <property type="component" value="Unassembled WGS sequence"/>
</dbReference>
<organism evidence="1 2">
    <name type="scientific">Trichomonas vaginalis (strain ATCC PRA-98 / G3)</name>
    <dbReference type="NCBI Taxonomy" id="412133"/>
    <lineage>
        <taxon>Eukaryota</taxon>
        <taxon>Metamonada</taxon>
        <taxon>Parabasalia</taxon>
        <taxon>Trichomonadida</taxon>
        <taxon>Trichomonadidae</taxon>
        <taxon>Trichomonas</taxon>
    </lineage>
</organism>
<dbReference type="KEGG" id="tva:4752887"/>
<dbReference type="InParanoid" id="A2FIW4"/>
<accession>A2FIW4</accession>
<proteinExistence type="predicted"/>
<dbReference type="RefSeq" id="XP_001308071.1">
    <property type="nucleotide sequence ID" value="XM_001308070.1"/>
</dbReference>
<sequence>MKNLRYFCPPKYCYDRTIEDILPADIIEQIELDPEESYTPGENKNNNLEFYREVSETNIETKRETQIYNPITITKKTIEHYKVQIENEIVNALCLFDCMQRDSDFVIVRGGKYVQSGKIIQNLSSPEKIETSFQIIAIDHNGLLHSYLEQQKKRAFNLSKVLIKKYDIQTNIVNCFAVCGRVRGLLRIQVTNSNAPNIDFLIHDLIQLFCCSIEIYESE</sequence>
<reference evidence="1" key="2">
    <citation type="journal article" date="2007" name="Science">
        <title>Draft genome sequence of the sexually transmitted pathogen Trichomonas vaginalis.</title>
        <authorList>
            <person name="Carlton J.M."/>
            <person name="Hirt R.P."/>
            <person name="Silva J.C."/>
            <person name="Delcher A.L."/>
            <person name="Schatz M."/>
            <person name="Zhao Q."/>
            <person name="Wortman J.R."/>
            <person name="Bidwell S.L."/>
            <person name="Alsmark U.C.M."/>
            <person name="Besteiro S."/>
            <person name="Sicheritz-Ponten T."/>
            <person name="Noel C.J."/>
            <person name="Dacks J.B."/>
            <person name="Foster P.G."/>
            <person name="Simillion C."/>
            <person name="Van de Peer Y."/>
            <person name="Miranda-Saavedra D."/>
            <person name="Barton G.J."/>
            <person name="Westrop G.D."/>
            <person name="Mueller S."/>
            <person name="Dessi D."/>
            <person name="Fiori P.L."/>
            <person name="Ren Q."/>
            <person name="Paulsen I."/>
            <person name="Zhang H."/>
            <person name="Bastida-Corcuera F.D."/>
            <person name="Simoes-Barbosa A."/>
            <person name="Brown M.T."/>
            <person name="Hayes R.D."/>
            <person name="Mukherjee M."/>
            <person name="Okumura C.Y."/>
            <person name="Schneider R."/>
            <person name="Smith A.J."/>
            <person name="Vanacova S."/>
            <person name="Villalvazo M."/>
            <person name="Haas B.J."/>
            <person name="Pertea M."/>
            <person name="Feldblyum T.V."/>
            <person name="Utterback T.R."/>
            <person name="Shu C.L."/>
            <person name="Osoegawa K."/>
            <person name="de Jong P.J."/>
            <person name="Hrdy I."/>
            <person name="Horvathova L."/>
            <person name="Zubacova Z."/>
            <person name="Dolezal P."/>
            <person name="Malik S.B."/>
            <person name="Logsdon J.M. Jr."/>
            <person name="Henze K."/>
            <person name="Gupta A."/>
            <person name="Wang C.C."/>
            <person name="Dunne R.L."/>
            <person name="Upcroft J.A."/>
            <person name="Upcroft P."/>
            <person name="White O."/>
            <person name="Salzberg S.L."/>
            <person name="Tang P."/>
            <person name="Chiu C.-H."/>
            <person name="Lee Y.-S."/>
            <person name="Embley T.M."/>
            <person name="Coombs G.H."/>
            <person name="Mottram J.C."/>
            <person name="Tachezy J."/>
            <person name="Fraser-Liggett C.M."/>
            <person name="Johnson P.J."/>
        </authorList>
    </citation>
    <scope>NUCLEOTIDE SEQUENCE [LARGE SCALE GENOMIC DNA]</scope>
    <source>
        <strain evidence="1">G3</strain>
    </source>
</reference>
<reference evidence="1" key="1">
    <citation type="submission" date="2006-10" db="EMBL/GenBank/DDBJ databases">
        <authorList>
            <person name="Amadeo P."/>
            <person name="Zhao Q."/>
            <person name="Wortman J."/>
            <person name="Fraser-Liggett C."/>
            <person name="Carlton J."/>
        </authorList>
    </citation>
    <scope>NUCLEOTIDE SEQUENCE</scope>
    <source>
        <strain evidence="1">G3</strain>
    </source>
</reference>
<protein>
    <submittedName>
        <fullName evidence="1">Uncharacterized protein</fullName>
    </submittedName>
</protein>
<dbReference type="VEuPathDB" id="TrichDB:TVAG_268780"/>
<gene>
    <name evidence="1" type="ORF">TVAG_268780</name>
</gene>